<feature type="transmembrane region" description="Helical" evidence="4">
    <location>
        <begin position="95"/>
        <end position="118"/>
    </location>
</feature>
<dbReference type="EMBL" id="UZAE01001033">
    <property type="protein sequence ID" value="VDN98071.1"/>
    <property type="molecule type" value="Genomic_DNA"/>
</dbReference>
<organism evidence="7">
    <name type="scientific">Rodentolepis nana</name>
    <name type="common">Dwarf tapeworm</name>
    <name type="synonym">Hymenolepis nana</name>
    <dbReference type="NCBI Taxonomy" id="102285"/>
    <lineage>
        <taxon>Eukaryota</taxon>
        <taxon>Metazoa</taxon>
        <taxon>Spiralia</taxon>
        <taxon>Lophotrochozoa</taxon>
        <taxon>Platyhelminthes</taxon>
        <taxon>Cestoda</taxon>
        <taxon>Eucestoda</taxon>
        <taxon>Cyclophyllidea</taxon>
        <taxon>Hymenolepididae</taxon>
        <taxon>Rodentolepis</taxon>
    </lineage>
</organism>
<dbReference type="PANTHER" id="PTHR45792:SF8">
    <property type="entry name" value="DIACYLGLYCEROL LIPASE-ALPHA"/>
    <property type="match status" value="1"/>
</dbReference>
<dbReference type="AlphaFoldDB" id="A0A0R3T575"/>
<dbReference type="Proteomes" id="UP000278807">
    <property type="component" value="Unassembled WGS sequence"/>
</dbReference>
<evidence type="ECO:0000256" key="3">
    <source>
        <dbReference type="ARBA" id="ARBA00023098"/>
    </source>
</evidence>
<dbReference type="InterPro" id="IPR052214">
    <property type="entry name" value="DAG_Lipase-Related"/>
</dbReference>
<gene>
    <name evidence="5" type="ORF">HNAJ_LOCUS2212</name>
</gene>
<name>A0A0R3T575_RODNA</name>
<keyword evidence="1" id="KW-0378">Hydrolase</keyword>
<keyword evidence="2" id="KW-0442">Lipid degradation</keyword>
<accession>A0A0R3T575</accession>
<keyword evidence="4" id="KW-0812">Transmembrane</keyword>
<proteinExistence type="predicted"/>
<keyword evidence="4" id="KW-1133">Transmembrane helix</keyword>
<evidence type="ECO:0000313" key="5">
    <source>
        <dbReference type="EMBL" id="VDN98071.1"/>
    </source>
</evidence>
<evidence type="ECO:0000256" key="4">
    <source>
        <dbReference type="SAM" id="Phobius"/>
    </source>
</evidence>
<keyword evidence="3" id="KW-0443">Lipid metabolism</keyword>
<protein>
    <submittedName>
        <fullName evidence="7">Lipase_3 domain-containing protein</fullName>
    </submittedName>
</protein>
<evidence type="ECO:0000256" key="1">
    <source>
        <dbReference type="ARBA" id="ARBA00022801"/>
    </source>
</evidence>
<dbReference type="PANTHER" id="PTHR45792">
    <property type="entry name" value="DIACYLGLYCEROL LIPASE HOMOLOG-RELATED"/>
    <property type="match status" value="1"/>
</dbReference>
<keyword evidence="6" id="KW-1185">Reference proteome</keyword>
<dbReference type="WBParaSite" id="HNAJ_0000221301-mRNA-1">
    <property type="protein sequence ID" value="HNAJ_0000221301-mRNA-1"/>
    <property type="gene ID" value="HNAJ_0000221301"/>
</dbReference>
<evidence type="ECO:0000313" key="7">
    <source>
        <dbReference type="WBParaSite" id="HNAJ_0000221301-mRNA-1"/>
    </source>
</evidence>
<dbReference type="OrthoDB" id="438440at2759"/>
<reference evidence="7" key="1">
    <citation type="submission" date="2017-02" db="UniProtKB">
        <authorList>
            <consortium name="WormBaseParasite"/>
        </authorList>
    </citation>
    <scope>IDENTIFICATION</scope>
</reference>
<dbReference type="GO" id="GO:0016298">
    <property type="term" value="F:lipase activity"/>
    <property type="evidence" value="ECO:0007669"/>
    <property type="project" value="TreeGrafter"/>
</dbReference>
<feature type="transmembrane region" description="Helical" evidence="4">
    <location>
        <begin position="53"/>
        <end position="75"/>
    </location>
</feature>
<evidence type="ECO:0000256" key="2">
    <source>
        <dbReference type="ARBA" id="ARBA00022963"/>
    </source>
</evidence>
<feature type="transmembrane region" description="Helical" evidence="4">
    <location>
        <begin position="130"/>
        <end position="152"/>
    </location>
</feature>
<feature type="transmembrane region" description="Helical" evidence="4">
    <location>
        <begin position="18"/>
        <end position="41"/>
    </location>
</feature>
<keyword evidence="4" id="KW-0472">Membrane</keyword>
<sequence>MPAIILFRRGWRFGSDDFVLSSLFVISLRIIGFILAILPTYLYWKSEPYLPDLVLTVLNGAVILDSIQIFLRCIIAYLSSQGGIAEIEKRKHVPLLLYFDLIFKICELIVYSFLLYVETFLTNCLSKACVFVRAACIYGIFLVVCDLLLFLTKYDSTGRVWRHYPNIWCMEEGSNSQRLNKIQAHRLVARLWHRRIRCLACVGNSCGRLDMDTKISNTNAMAMVSELVGNYFMTNLVATDLLAGLMLLRWQTHQWVDCGNSVPLERVLQDSYPYDPGAVTTCTLFNVDRELSQAALFSMSSSITCTDCHGHQVLIIYSDDLFLCNLVRQQRNGYQHLGNRITNTFIGPPQHESALKVQGCFSGKINEFTYHEVTFDAKLIFESHTAKVGERISSRRNVLKRHSGSIWSSTRSNLNTTYKMFVQPIKLYCCEPLIKASEVTDPPYANHMRPIIQQELESPFDRLAYDWLSIRRLWIYSKHVTAVYGSLLYLISKRLSPTAISNLCKYLQCPETTACCCCCGSRSIRHKPSSVS</sequence>
<evidence type="ECO:0000313" key="6">
    <source>
        <dbReference type="Proteomes" id="UP000278807"/>
    </source>
</evidence>
<dbReference type="GO" id="GO:0016042">
    <property type="term" value="P:lipid catabolic process"/>
    <property type="evidence" value="ECO:0007669"/>
    <property type="project" value="UniProtKB-KW"/>
</dbReference>
<reference evidence="5 6" key="2">
    <citation type="submission" date="2018-11" db="EMBL/GenBank/DDBJ databases">
        <authorList>
            <consortium name="Pathogen Informatics"/>
        </authorList>
    </citation>
    <scope>NUCLEOTIDE SEQUENCE [LARGE SCALE GENOMIC DNA]</scope>
</reference>